<feature type="region of interest" description="Disordered" evidence="1">
    <location>
        <begin position="879"/>
        <end position="906"/>
    </location>
</feature>
<feature type="region of interest" description="Disordered" evidence="1">
    <location>
        <begin position="1614"/>
        <end position="1649"/>
    </location>
</feature>
<feature type="compositionally biased region" description="Polar residues" evidence="1">
    <location>
        <begin position="1264"/>
        <end position="1275"/>
    </location>
</feature>
<feature type="compositionally biased region" description="Polar residues" evidence="1">
    <location>
        <begin position="1630"/>
        <end position="1649"/>
    </location>
</feature>
<feature type="region of interest" description="Disordered" evidence="1">
    <location>
        <begin position="939"/>
        <end position="1037"/>
    </location>
</feature>
<protein>
    <recommendedName>
        <fullName evidence="4">Nucleoporin Nup159/Nup146 N-terminal domain-containing protein</fullName>
    </recommendedName>
</protein>
<feature type="compositionally biased region" description="Basic and acidic residues" evidence="1">
    <location>
        <begin position="1235"/>
        <end position="1246"/>
    </location>
</feature>
<feature type="compositionally biased region" description="Polar residues" evidence="1">
    <location>
        <begin position="1165"/>
        <end position="1190"/>
    </location>
</feature>
<evidence type="ECO:0000313" key="2">
    <source>
        <dbReference type="EMBL" id="CDF36893.1"/>
    </source>
</evidence>
<proteinExistence type="predicted"/>
<evidence type="ECO:0000313" key="3">
    <source>
        <dbReference type="Proteomes" id="UP000012073"/>
    </source>
</evidence>
<dbReference type="KEGG" id="ccp:CHC_T00005551001"/>
<feature type="compositionally biased region" description="Gly residues" evidence="1">
    <location>
        <begin position="1615"/>
        <end position="1624"/>
    </location>
</feature>
<dbReference type="OMA" id="WDICIVA"/>
<feature type="region of interest" description="Disordered" evidence="1">
    <location>
        <begin position="1079"/>
        <end position="1275"/>
    </location>
</feature>
<gene>
    <name evidence="2" type="ORF">CHC_T00005551001</name>
</gene>
<dbReference type="GeneID" id="17324418"/>
<feature type="compositionally biased region" description="Polar residues" evidence="1">
    <location>
        <begin position="500"/>
        <end position="514"/>
    </location>
</feature>
<feature type="region of interest" description="Disordered" evidence="1">
    <location>
        <begin position="1308"/>
        <end position="1343"/>
    </location>
</feature>
<dbReference type="Gramene" id="CDF36893">
    <property type="protein sequence ID" value="CDF36893"/>
    <property type="gene ID" value="CHC_T00005551001"/>
</dbReference>
<reference evidence="3" key="1">
    <citation type="journal article" date="2013" name="Proc. Natl. Acad. Sci. U.S.A.">
        <title>Genome structure and metabolic features in the red seaweed Chondrus crispus shed light on evolution of the Archaeplastida.</title>
        <authorList>
            <person name="Collen J."/>
            <person name="Porcel B."/>
            <person name="Carre W."/>
            <person name="Ball S.G."/>
            <person name="Chaparro C."/>
            <person name="Tonon T."/>
            <person name="Barbeyron T."/>
            <person name="Michel G."/>
            <person name="Noel B."/>
            <person name="Valentin K."/>
            <person name="Elias M."/>
            <person name="Artiguenave F."/>
            <person name="Arun A."/>
            <person name="Aury J.M."/>
            <person name="Barbosa-Neto J.F."/>
            <person name="Bothwell J.H."/>
            <person name="Bouget F.Y."/>
            <person name="Brillet L."/>
            <person name="Cabello-Hurtado F."/>
            <person name="Capella-Gutierrez S."/>
            <person name="Charrier B."/>
            <person name="Cladiere L."/>
            <person name="Cock J.M."/>
            <person name="Coelho S.M."/>
            <person name="Colleoni C."/>
            <person name="Czjzek M."/>
            <person name="Da Silva C."/>
            <person name="Delage L."/>
            <person name="Denoeud F."/>
            <person name="Deschamps P."/>
            <person name="Dittami S.M."/>
            <person name="Gabaldon T."/>
            <person name="Gachon C.M."/>
            <person name="Groisillier A."/>
            <person name="Herve C."/>
            <person name="Jabbari K."/>
            <person name="Katinka M."/>
            <person name="Kloareg B."/>
            <person name="Kowalczyk N."/>
            <person name="Labadie K."/>
            <person name="Leblanc C."/>
            <person name="Lopez P.J."/>
            <person name="McLachlan D.H."/>
            <person name="Meslet-Cladiere L."/>
            <person name="Moustafa A."/>
            <person name="Nehr Z."/>
            <person name="Nyvall Collen P."/>
            <person name="Panaud O."/>
            <person name="Partensky F."/>
            <person name="Poulain J."/>
            <person name="Rensing S.A."/>
            <person name="Rousvoal S."/>
            <person name="Samson G."/>
            <person name="Symeonidi A."/>
            <person name="Weissenbach J."/>
            <person name="Zambounis A."/>
            <person name="Wincker P."/>
            <person name="Boyen C."/>
        </authorList>
    </citation>
    <scope>NUCLEOTIDE SEQUENCE [LARGE SCALE GENOMIC DNA]</scope>
    <source>
        <strain evidence="3">cv. Stackhouse</strain>
    </source>
</reference>
<feature type="region of interest" description="Disordered" evidence="1">
    <location>
        <begin position="1361"/>
        <end position="1481"/>
    </location>
</feature>
<dbReference type="RefSeq" id="XP_005716712.1">
    <property type="nucleotide sequence ID" value="XM_005716655.1"/>
</dbReference>
<keyword evidence="3" id="KW-1185">Reference proteome</keyword>
<dbReference type="OrthoDB" id="248320at2759"/>
<name>R7QGK8_CHOCR</name>
<feature type="compositionally biased region" description="Basic and acidic residues" evidence="1">
    <location>
        <begin position="884"/>
        <end position="899"/>
    </location>
</feature>
<dbReference type="STRING" id="2769.R7QGK8"/>
<accession>R7QGK8</accession>
<feature type="compositionally biased region" description="Polar residues" evidence="1">
    <location>
        <begin position="1433"/>
        <end position="1476"/>
    </location>
</feature>
<feature type="compositionally biased region" description="Polar residues" evidence="1">
    <location>
        <begin position="1361"/>
        <end position="1375"/>
    </location>
</feature>
<dbReference type="Gene3D" id="2.130.10.10">
    <property type="entry name" value="YVTN repeat-like/Quinoprotein amine dehydrogenase"/>
    <property type="match status" value="1"/>
</dbReference>
<evidence type="ECO:0000256" key="1">
    <source>
        <dbReference type="SAM" id="MobiDB-lite"/>
    </source>
</evidence>
<dbReference type="Proteomes" id="UP000012073">
    <property type="component" value="Unassembled WGS sequence"/>
</dbReference>
<dbReference type="SUPFAM" id="SSF117289">
    <property type="entry name" value="Nucleoporin domain"/>
    <property type="match status" value="1"/>
</dbReference>
<feature type="region of interest" description="Disordered" evidence="1">
    <location>
        <begin position="1530"/>
        <end position="1586"/>
    </location>
</feature>
<dbReference type="EMBL" id="HG001807">
    <property type="protein sequence ID" value="CDF36893.1"/>
    <property type="molecule type" value="Genomic_DNA"/>
</dbReference>
<evidence type="ECO:0008006" key="4">
    <source>
        <dbReference type="Google" id="ProtNLM"/>
    </source>
</evidence>
<organism evidence="2 3">
    <name type="scientific">Chondrus crispus</name>
    <name type="common">Carrageen Irish moss</name>
    <name type="synonym">Polymorpha crispa</name>
    <dbReference type="NCBI Taxonomy" id="2769"/>
    <lineage>
        <taxon>Eukaryota</taxon>
        <taxon>Rhodophyta</taxon>
        <taxon>Florideophyceae</taxon>
        <taxon>Rhodymeniophycidae</taxon>
        <taxon>Gigartinales</taxon>
        <taxon>Gigartinaceae</taxon>
        <taxon>Chondrus</taxon>
    </lineage>
</organism>
<sequence>MESLGEPREFFAEFFRCVERQHNPGPATSADFPPANHGNLLASSSRHGYLLVASNREIYIHLLQGLRNKAPGDFPEGRLDLGKHGVKTILDITFVLNDAALVVRAVPEREEDACVLVLSTEMLVKGRAALFNGPPLQRGLNAVAVCPQSFKTESPGEELNQFVALLYGETKVELHAIGTGMADDGTATSAQCSFDAPGPVTSLALSPEDRLLAVGAMRGSVGIHDPKSGARLHNITEIESGWSPFSLHFLDDEALMVSYVRGQDVSHVVWNLVKNGDSLTVKGHSVLGELCLPLLGTFPSSSDGEDGDDENESKPPVIWCHRIPGWDICIVASSKSESMELIALNENGVWVNWKPDEGKMATLPTDENDDDTFPIGIALDLTDTDPVDAIEPALPPLKPMPRVIAFTSVVLLLPFSLVDDRADAGCRFIAERRRIQKTPAEPKPMEKLVFPEVLSAAESSSQEDDHEVPSLPLQEQMAQKPLVEQPFLHGPPVQMPALPTPTTKTTSDFSASSLESEHMLLSGEVTPKDGFHSTLRPPFGVPASISAPETSQDVRDGKSDSSASSVLKNLAFPSFSASVLKRDVPIVVPEQLKPTHVGQISFPVGEPGDYASSIRMVLDEMRTELNMNRIMEESTQKTLFKTNEQMMPHIETVRSELAGLLDVLRKRFHEEASLRREVLTSLKGMNALSREYESAYLEFRVREEEGFVSHLQAEDKIMDDSIVKKEADILKSISAIERKLSTSQNRKPSRLGHAEQVQQIYSSLSLQGIRVKKLRGLLAALSDRIDELDRGGRLTDLGLSMARLEKLSINRIKSPTMNLRQGSRGLRSAERGPGEEFVPKVSSMLPTHPYNSEESLLPGDVQKVLRRLAMRDGRAVIVVQGPQGERRRAEEMSEGKNRFAPDQAEQSLRPGAFYASIASSNGHGQQNIDMIRNRRSETIHSVKNNQTPSFAPLSYQRGERKESSSAGNRVVPSGKRSASASRDPAGTVKEGVGHERGEIPSLASSGNILSNLPEDGQAGAEEAGSKRAFYPPSTSNHFTAREITSKPMTKPNVPSAGIPRIRVPAVAADLFGTSDSVPPVVASSGQPLNAGESPLSFKPVTSGRRQSTKKPPILPHETDTFASLPPEPHGVQRKRSLQQEDSQSAGARAAGTIPVAFLPPDPDSPITSSANPLSNGTKKGSVAQEQSPKASDSPFATLPPEDDRKEVPFASLPPDDDLTIDFSAVVPAGSVPKQKQRENPIPREEVTSSTFTALPPDDDVKPNPVTSKNLSIGPTTGTIGTQLAMTAQSSPPIFGIDSGESNAFGVFGNKLAPEGKPTTSLFGAAQASESKSKSKEESGSASLFATATQSTALQFSNSFSAAFSTQPAEPATSQDDAPANESLPPIDADSSDSDGEENFRREGGFGAMSASKFNAPREQTFQGFGKQAAFGQASASPFATAGTQSGQTSAFSSLTQQHTGPSTSAFTSDASGQTSGFGAPSTLGGGASFGFGSQLGASTQPGAVPQFGQSSQLGGAVQFGANSQLGAGFGAQSSLGGGQSPFSAQPTPAPSGFGSGGPPFGSEMSNVRFGESTFGAPQSGFPGGGASPFAGSGAAFGGQSGGISGFAALAASQPPGGGGSGFGNGMTPIFGNSQGPPSFTSPAFSQRRA</sequence>
<dbReference type="InterPro" id="IPR015943">
    <property type="entry name" value="WD40/YVTN_repeat-like_dom_sf"/>
</dbReference>
<feature type="region of interest" description="Disordered" evidence="1">
    <location>
        <begin position="486"/>
        <end position="561"/>
    </location>
</feature>